<evidence type="ECO:0000313" key="2">
    <source>
        <dbReference type="EMBL" id="EAS66256.1"/>
    </source>
</evidence>
<proteinExistence type="predicted"/>
<protein>
    <submittedName>
        <fullName evidence="2">Uncharacterized protein</fullName>
    </submittedName>
</protein>
<keyword evidence="1" id="KW-0472">Membrane</keyword>
<dbReference type="Proteomes" id="UP000001603">
    <property type="component" value="Unassembled WGS sequence"/>
</dbReference>
<dbReference type="EMBL" id="AAOJ01000001">
    <property type="protein sequence ID" value="EAS66256.1"/>
    <property type="molecule type" value="Genomic_DNA"/>
</dbReference>
<accession>Q1ZV04</accession>
<dbReference type="HOGENOM" id="CLU_2586652_0_0_6"/>
<feature type="transmembrane region" description="Helical" evidence="1">
    <location>
        <begin position="48"/>
        <end position="69"/>
    </location>
</feature>
<reference evidence="2 3" key="1">
    <citation type="journal article" date="2009" name="Proc. Natl. Acad. Sci. U.S.A.">
        <title>The genomic basis of trophic strategy in marine bacteria.</title>
        <authorList>
            <person name="Lauro F.M."/>
            <person name="McDougald D."/>
            <person name="Thomas T."/>
            <person name="Williams T.J."/>
            <person name="Egan S."/>
            <person name="Rice S."/>
            <person name="DeMaere M.Z."/>
            <person name="Ting L."/>
            <person name="Ertan H."/>
            <person name="Johnson J."/>
            <person name="Ferriera S."/>
            <person name="Lapidus A."/>
            <person name="Anderson I."/>
            <person name="Kyrpides N."/>
            <person name="Munk A.C."/>
            <person name="Detter C."/>
            <person name="Han C.S."/>
            <person name="Brown M.V."/>
            <person name="Robb F.T."/>
            <person name="Kjelleberg S."/>
            <person name="Cavicchioli R."/>
        </authorList>
    </citation>
    <scope>NUCLEOTIDE SEQUENCE [LARGE SCALE GENOMIC DNA]</scope>
    <source>
        <strain evidence="2 3">S14</strain>
    </source>
</reference>
<feature type="transmembrane region" description="Helical" evidence="1">
    <location>
        <begin position="21"/>
        <end position="42"/>
    </location>
</feature>
<gene>
    <name evidence="2" type="ORF">VAS14_13104</name>
</gene>
<evidence type="ECO:0000256" key="1">
    <source>
        <dbReference type="SAM" id="Phobius"/>
    </source>
</evidence>
<dbReference type="AlphaFoldDB" id="Q1ZV04"/>
<sequence>MALSKVGKHHASEASSALATVQQGCFALGTTFAGAIYSYSIIYGYVNAISISIGVLSLLVLTIGIPIYMKTVGELDCQHG</sequence>
<organism evidence="2 3">
    <name type="scientific">Photobacterium angustum (strain S14 / CCUG 15956)</name>
    <name type="common">Vibrio sp. (strain S14 / CCUG 15956)</name>
    <dbReference type="NCBI Taxonomy" id="314292"/>
    <lineage>
        <taxon>Bacteria</taxon>
        <taxon>Pseudomonadati</taxon>
        <taxon>Pseudomonadota</taxon>
        <taxon>Gammaproteobacteria</taxon>
        <taxon>Vibrionales</taxon>
        <taxon>Vibrionaceae</taxon>
        <taxon>Photobacterium</taxon>
    </lineage>
</organism>
<keyword evidence="1" id="KW-0812">Transmembrane</keyword>
<keyword evidence="1" id="KW-1133">Transmembrane helix</keyword>
<dbReference type="RefSeq" id="WP_005365660.1">
    <property type="nucleotide sequence ID" value="NZ_CH902599.1"/>
</dbReference>
<comment type="caution">
    <text evidence="2">The sequence shown here is derived from an EMBL/GenBank/DDBJ whole genome shotgun (WGS) entry which is preliminary data.</text>
</comment>
<name>Q1ZV04_PHOAS</name>
<evidence type="ECO:0000313" key="3">
    <source>
        <dbReference type="Proteomes" id="UP000001603"/>
    </source>
</evidence>